<comment type="function">
    <text evidence="1">RNA-binding protein involved in pre-mRNA splicing.</text>
</comment>
<name>A0A7L4LGP5_9CORV</name>
<dbReference type="EMBL" id="VWPU01017628">
    <property type="protein sequence ID" value="NXY63978.1"/>
    <property type="molecule type" value="Genomic_DNA"/>
</dbReference>
<sequence>IKDLLFPDTCVCQMNDGHLVESLQEAFLKTVVSRGGSNCVMVVLGEHAGKVEWILERELERGWTLVQLGQDQKVLPLCYDSICHYLGG</sequence>
<accession>A0A7L4LGP5</accession>
<keyword evidence="1" id="KW-0539">Nucleus</keyword>
<keyword evidence="3" id="KW-1185">Reference proteome</keyword>
<dbReference type="AlphaFoldDB" id="A0A7L4LGP5"/>
<dbReference type="PANTHER" id="PTHR15818:SF2">
    <property type="entry name" value="G-PATCH DOMAIN AND KOW MOTIFS-CONTAINING PROTEIN"/>
    <property type="match status" value="1"/>
</dbReference>
<evidence type="ECO:0000313" key="2">
    <source>
        <dbReference type="EMBL" id="NXY63978.1"/>
    </source>
</evidence>
<dbReference type="GO" id="GO:0000398">
    <property type="term" value="P:mRNA splicing, via spliceosome"/>
    <property type="evidence" value="ECO:0007669"/>
    <property type="project" value="UniProtKB-UniRule"/>
</dbReference>
<comment type="caution">
    <text evidence="2">The sequence shown here is derived from an EMBL/GenBank/DDBJ whole genome shotgun (WGS) entry which is preliminary data.</text>
</comment>
<gene>
    <name evidence="2" type="primary">Gpkow_0</name>
    <name evidence="2" type="ORF">CALWIL_R15644</name>
</gene>
<dbReference type="GO" id="GO:0005681">
    <property type="term" value="C:spliceosomal complex"/>
    <property type="evidence" value="ECO:0007669"/>
    <property type="project" value="TreeGrafter"/>
</dbReference>
<dbReference type="InterPro" id="IPR045166">
    <property type="entry name" value="Spp2-like"/>
</dbReference>
<evidence type="ECO:0000256" key="1">
    <source>
        <dbReference type="RuleBase" id="RU369096"/>
    </source>
</evidence>
<dbReference type="Pfam" id="PF25088">
    <property type="entry name" value="GPKOW_C"/>
    <property type="match status" value="1"/>
</dbReference>
<keyword evidence="1" id="KW-0508">mRNA splicing</keyword>
<comment type="subcellular location">
    <subcellularLocation>
        <location evidence="1">Nucleus</location>
    </subcellularLocation>
</comment>
<feature type="non-terminal residue" evidence="2">
    <location>
        <position position="88"/>
    </location>
</feature>
<keyword evidence="1" id="KW-0507">mRNA processing</keyword>
<dbReference type="Proteomes" id="UP000576729">
    <property type="component" value="Unassembled WGS sequence"/>
</dbReference>
<evidence type="ECO:0000313" key="3">
    <source>
        <dbReference type="Proteomes" id="UP000576729"/>
    </source>
</evidence>
<organism evidence="2 3">
    <name type="scientific">Callaeas wilsoni</name>
    <name type="common">North Island kokako</name>
    <dbReference type="NCBI Taxonomy" id="1347786"/>
    <lineage>
        <taxon>Eukaryota</taxon>
        <taxon>Metazoa</taxon>
        <taxon>Chordata</taxon>
        <taxon>Craniata</taxon>
        <taxon>Vertebrata</taxon>
        <taxon>Euteleostomi</taxon>
        <taxon>Archelosauria</taxon>
        <taxon>Archosauria</taxon>
        <taxon>Dinosauria</taxon>
        <taxon>Saurischia</taxon>
        <taxon>Theropoda</taxon>
        <taxon>Coelurosauria</taxon>
        <taxon>Aves</taxon>
        <taxon>Neognathae</taxon>
        <taxon>Neoaves</taxon>
        <taxon>Telluraves</taxon>
        <taxon>Australaves</taxon>
        <taxon>Passeriformes</taxon>
        <taxon>Corvoidea</taxon>
        <taxon>Callaeidae</taxon>
        <taxon>Callaeas</taxon>
    </lineage>
</organism>
<comment type="similarity">
    <text evidence="1">Belongs to the MOS2 family.</text>
</comment>
<dbReference type="PANTHER" id="PTHR15818">
    <property type="entry name" value="G PATCH AND KOW-CONTAINING"/>
    <property type="match status" value="1"/>
</dbReference>
<protein>
    <recommendedName>
        <fullName evidence="1">G-patch domain and KOW motifs-containing protein</fullName>
    </recommendedName>
</protein>
<feature type="non-terminal residue" evidence="2">
    <location>
        <position position="1"/>
    </location>
</feature>
<reference evidence="2 3" key="1">
    <citation type="submission" date="2019-09" db="EMBL/GenBank/DDBJ databases">
        <title>Bird 10,000 Genomes (B10K) Project - Family phase.</title>
        <authorList>
            <person name="Zhang G."/>
        </authorList>
    </citation>
    <scope>NUCLEOTIDE SEQUENCE [LARGE SCALE GENOMIC DNA]</scope>
    <source>
        <strain evidence="2">B10K-OTA-212792</strain>
        <tissue evidence="2">Blood</tissue>
    </source>
</reference>
<proteinExistence type="inferred from homology"/>